<protein>
    <submittedName>
        <fullName evidence="1">Uncharacterized protein</fullName>
    </submittedName>
</protein>
<evidence type="ECO:0000313" key="2">
    <source>
        <dbReference type="Proteomes" id="UP001066276"/>
    </source>
</evidence>
<sequence>MATRLEPSAYEDRRGDEYYVDDPAGSFEQDLVYALDAGVCHTVNQALAQAIRPIKHNLIGFAKQKGGWPLLGLR</sequence>
<comment type="caution">
    <text evidence="1">The sequence shown here is derived from an EMBL/GenBank/DDBJ whole genome shotgun (WGS) entry which is preliminary data.</text>
</comment>
<keyword evidence="2" id="KW-1185">Reference proteome</keyword>
<organism evidence="1 2">
    <name type="scientific">Pleurodeles waltl</name>
    <name type="common">Iberian ribbed newt</name>
    <dbReference type="NCBI Taxonomy" id="8319"/>
    <lineage>
        <taxon>Eukaryota</taxon>
        <taxon>Metazoa</taxon>
        <taxon>Chordata</taxon>
        <taxon>Craniata</taxon>
        <taxon>Vertebrata</taxon>
        <taxon>Euteleostomi</taxon>
        <taxon>Amphibia</taxon>
        <taxon>Batrachia</taxon>
        <taxon>Caudata</taxon>
        <taxon>Salamandroidea</taxon>
        <taxon>Salamandridae</taxon>
        <taxon>Pleurodelinae</taxon>
        <taxon>Pleurodeles</taxon>
    </lineage>
</organism>
<reference evidence="1" key="1">
    <citation type="journal article" date="2022" name="bioRxiv">
        <title>Sequencing and chromosome-scale assembly of the giantPleurodeles waltlgenome.</title>
        <authorList>
            <person name="Brown T."/>
            <person name="Elewa A."/>
            <person name="Iarovenko S."/>
            <person name="Subramanian E."/>
            <person name="Araus A.J."/>
            <person name="Petzold A."/>
            <person name="Susuki M."/>
            <person name="Suzuki K.-i.T."/>
            <person name="Hayashi T."/>
            <person name="Toyoda A."/>
            <person name="Oliveira C."/>
            <person name="Osipova E."/>
            <person name="Leigh N.D."/>
            <person name="Simon A."/>
            <person name="Yun M.H."/>
        </authorList>
    </citation>
    <scope>NUCLEOTIDE SEQUENCE</scope>
    <source>
        <strain evidence="1">20211129_DDA</strain>
        <tissue evidence="1">Liver</tissue>
    </source>
</reference>
<dbReference type="AlphaFoldDB" id="A0AAV7M1G3"/>
<name>A0AAV7M1G3_PLEWA</name>
<gene>
    <name evidence="1" type="ORF">NDU88_001549</name>
</gene>
<accession>A0AAV7M1G3</accession>
<proteinExistence type="predicted"/>
<dbReference type="Proteomes" id="UP001066276">
    <property type="component" value="Chromosome 10"/>
</dbReference>
<dbReference type="EMBL" id="JANPWB010000014">
    <property type="protein sequence ID" value="KAJ1096407.1"/>
    <property type="molecule type" value="Genomic_DNA"/>
</dbReference>
<evidence type="ECO:0000313" key="1">
    <source>
        <dbReference type="EMBL" id="KAJ1096407.1"/>
    </source>
</evidence>